<evidence type="ECO:0000313" key="4">
    <source>
        <dbReference type="Proteomes" id="UP000789831"/>
    </source>
</evidence>
<dbReference type="CDD" id="cd14705">
    <property type="entry name" value="bZIP_Zip1"/>
    <property type="match status" value="1"/>
</dbReference>
<keyword evidence="4" id="KW-1185">Reference proteome</keyword>
<organism evidence="3 4">
    <name type="scientific">Ambispora gerdemannii</name>
    <dbReference type="NCBI Taxonomy" id="144530"/>
    <lineage>
        <taxon>Eukaryota</taxon>
        <taxon>Fungi</taxon>
        <taxon>Fungi incertae sedis</taxon>
        <taxon>Mucoromycota</taxon>
        <taxon>Glomeromycotina</taxon>
        <taxon>Glomeromycetes</taxon>
        <taxon>Archaeosporales</taxon>
        <taxon>Ambisporaceae</taxon>
        <taxon>Ambispora</taxon>
    </lineage>
</organism>
<evidence type="ECO:0000256" key="1">
    <source>
        <dbReference type="SAM" id="MobiDB-lite"/>
    </source>
</evidence>
<evidence type="ECO:0000259" key="2">
    <source>
        <dbReference type="PROSITE" id="PS00036"/>
    </source>
</evidence>
<dbReference type="Pfam" id="PF07716">
    <property type="entry name" value="bZIP_2"/>
    <property type="match status" value="1"/>
</dbReference>
<dbReference type="SUPFAM" id="SSF57997">
    <property type="entry name" value="Tropomyosin"/>
    <property type="match status" value="1"/>
</dbReference>
<feature type="domain" description="BZIP" evidence="2">
    <location>
        <begin position="120"/>
        <end position="134"/>
    </location>
</feature>
<proteinExistence type="predicted"/>
<reference evidence="3" key="1">
    <citation type="submission" date="2021-06" db="EMBL/GenBank/DDBJ databases">
        <authorList>
            <person name="Kallberg Y."/>
            <person name="Tangrot J."/>
            <person name="Rosling A."/>
        </authorList>
    </citation>
    <scope>NUCLEOTIDE SEQUENCE</scope>
    <source>
        <strain evidence="3">MT106</strain>
    </source>
</reference>
<name>A0A9N8W4F9_9GLOM</name>
<accession>A0A9N8W4F9</accession>
<dbReference type="EMBL" id="CAJVPL010000259">
    <property type="protein sequence ID" value="CAG8474661.1"/>
    <property type="molecule type" value="Genomic_DNA"/>
</dbReference>
<dbReference type="AlphaFoldDB" id="A0A9N8W4F9"/>
<feature type="region of interest" description="Disordered" evidence="1">
    <location>
        <begin position="120"/>
        <end position="140"/>
    </location>
</feature>
<gene>
    <name evidence="3" type="ORF">AGERDE_LOCUS2916</name>
</gene>
<dbReference type="Proteomes" id="UP000789831">
    <property type="component" value="Unassembled WGS sequence"/>
</dbReference>
<dbReference type="PROSITE" id="PS00036">
    <property type="entry name" value="BZIP_BASIC"/>
    <property type="match status" value="1"/>
</dbReference>
<dbReference type="Gene3D" id="1.20.5.170">
    <property type="match status" value="1"/>
</dbReference>
<dbReference type="GO" id="GO:0003700">
    <property type="term" value="F:DNA-binding transcription factor activity"/>
    <property type="evidence" value="ECO:0007669"/>
    <property type="project" value="InterPro"/>
</dbReference>
<protein>
    <submittedName>
        <fullName evidence="3">6117_t:CDS:1</fullName>
    </submittedName>
</protein>
<feature type="compositionally biased region" description="Polar residues" evidence="1">
    <location>
        <begin position="44"/>
        <end position="87"/>
    </location>
</feature>
<dbReference type="OrthoDB" id="2247093at2759"/>
<comment type="caution">
    <text evidence="3">The sequence shown here is derived from an EMBL/GenBank/DDBJ whole genome shotgun (WGS) entry which is preliminary data.</text>
</comment>
<feature type="region of interest" description="Disordered" evidence="1">
    <location>
        <begin position="27"/>
        <end position="89"/>
    </location>
</feature>
<feature type="region of interest" description="Disordered" evidence="1">
    <location>
        <begin position="172"/>
        <end position="255"/>
    </location>
</feature>
<evidence type="ECO:0000313" key="3">
    <source>
        <dbReference type="EMBL" id="CAG8474661.1"/>
    </source>
</evidence>
<feature type="compositionally biased region" description="Basic and acidic residues" evidence="1">
    <location>
        <begin position="172"/>
        <end position="188"/>
    </location>
</feature>
<dbReference type="InterPro" id="IPR004827">
    <property type="entry name" value="bZIP"/>
</dbReference>
<sequence length="255" mass="29064">MASFLFSVSCIAPQSIPILSPIHTPSGFSSPEFTSPPPPPPGYQQLTTSPTSNNYFHYPQDTTTSSYDQQRRQSYTSVTSSNGSLSPNLAYHSQHFHRRHHDNNGINTTTTNTIATNAEKRRRNAGASARFRDRRKQRERDMQEKCQFLERRVQELESLDTAKRISELERRLEEANSEKHNAKSKIRELEDEVSVHDYLTPPSSSGESDAKEYYSPQSRSSRSSSIQGKFHYRVHTIAPPKPKKETNENPNCDFS</sequence>